<dbReference type="Proteomes" id="UP001353858">
    <property type="component" value="Unassembled WGS sequence"/>
</dbReference>
<dbReference type="EMBL" id="JARPUR010000002">
    <property type="protein sequence ID" value="KAK4883632.1"/>
    <property type="molecule type" value="Genomic_DNA"/>
</dbReference>
<feature type="region of interest" description="Disordered" evidence="1">
    <location>
        <begin position="88"/>
        <end position="135"/>
    </location>
</feature>
<sequence>MGDQQDRGRTRGKAREDEKQETQEPEENNTEEYFPFFNENQVVENDESSEDENQNVQENEDENQNVQENEYEQQNIQDVQSNIIKEEPELSDVSLEENVNPEENPNATSRSEHWPDSKRVSEHFQPVSPEENVSDQERLLPLVANLTVAPDLITTVKNVQQVSSDRQCIITAWKRVQANGATPENELATHQEYNVNGRYLYHITNSRLTLFVPMKCRENVLYAHHDGDTADHLGPEETMA</sequence>
<feature type="compositionally biased region" description="Acidic residues" evidence="1">
    <location>
        <begin position="44"/>
        <end position="63"/>
    </location>
</feature>
<feature type="compositionally biased region" description="Low complexity" evidence="1">
    <location>
        <begin position="64"/>
        <end position="74"/>
    </location>
</feature>
<name>A0AAN7PE63_9COLE</name>
<feature type="compositionally biased region" description="Basic and acidic residues" evidence="1">
    <location>
        <begin position="1"/>
        <end position="22"/>
    </location>
</feature>
<comment type="caution">
    <text evidence="2">The sequence shown here is derived from an EMBL/GenBank/DDBJ whole genome shotgun (WGS) entry which is preliminary data.</text>
</comment>
<feature type="compositionally biased region" description="Low complexity" evidence="1">
    <location>
        <begin position="96"/>
        <end position="106"/>
    </location>
</feature>
<reference evidence="3" key="1">
    <citation type="submission" date="2023-01" db="EMBL/GenBank/DDBJ databases">
        <title>Key to firefly adult light organ development and bioluminescence: homeobox transcription factors regulate luciferase expression and transportation to peroxisome.</title>
        <authorList>
            <person name="Fu X."/>
        </authorList>
    </citation>
    <scope>NUCLEOTIDE SEQUENCE [LARGE SCALE GENOMIC DNA]</scope>
</reference>
<feature type="region of interest" description="Disordered" evidence="1">
    <location>
        <begin position="1"/>
        <end position="74"/>
    </location>
</feature>
<evidence type="ECO:0000313" key="2">
    <source>
        <dbReference type="EMBL" id="KAK4883632.1"/>
    </source>
</evidence>
<gene>
    <name evidence="2" type="ORF">RN001_006951</name>
</gene>
<accession>A0AAN7PE63</accession>
<protein>
    <submittedName>
        <fullName evidence="2">Uncharacterized protein</fullName>
    </submittedName>
</protein>
<feature type="compositionally biased region" description="Low complexity" evidence="1">
    <location>
        <begin position="31"/>
        <end position="43"/>
    </location>
</feature>
<evidence type="ECO:0000256" key="1">
    <source>
        <dbReference type="SAM" id="MobiDB-lite"/>
    </source>
</evidence>
<dbReference type="AlphaFoldDB" id="A0AAN7PE63"/>
<evidence type="ECO:0000313" key="3">
    <source>
        <dbReference type="Proteomes" id="UP001353858"/>
    </source>
</evidence>
<feature type="compositionally biased region" description="Basic and acidic residues" evidence="1">
    <location>
        <begin position="110"/>
        <end position="122"/>
    </location>
</feature>
<keyword evidence="3" id="KW-1185">Reference proteome</keyword>
<proteinExistence type="predicted"/>
<organism evidence="2 3">
    <name type="scientific">Aquatica leii</name>
    <dbReference type="NCBI Taxonomy" id="1421715"/>
    <lineage>
        <taxon>Eukaryota</taxon>
        <taxon>Metazoa</taxon>
        <taxon>Ecdysozoa</taxon>
        <taxon>Arthropoda</taxon>
        <taxon>Hexapoda</taxon>
        <taxon>Insecta</taxon>
        <taxon>Pterygota</taxon>
        <taxon>Neoptera</taxon>
        <taxon>Endopterygota</taxon>
        <taxon>Coleoptera</taxon>
        <taxon>Polyphaga</taxon>
        <taxon>Elateriformia</taxon>
        <taxon>Elateroidea</taxon>
        <taxon>Lampyridae</taxon>
        <taxon>Luciolinae</taxon>
        <taxon>Aquatica</taxon>
    </lineage>
</organism>